<reference evidence="2 3" key="1">
    <citation type="journal article" date="2018" name="Sci. Rep.">
        <title>Comparative genomics provides insights into the lifestyle and reveals functional heterogeneity of dark septate endophytic fungi.</title>
        <authorList>
            <person name="Knapp D.G."/>
            <person name="Nemeth J.B."/>
            <person name="Barry K."/>
            <person name="Hainaut M."/>
            <person name="Henrissat B."/>
            <person name="Johnson J."/>
            <person name="Kuo A."/>
            <person name="Lim J.H.P."/>
            <person name="Lipzen A."/>
            <person name="Nolan M."/>
            <person name="Ohm R.A."/>
            <person name="Tamas L."/>
            <person name="Grigoriev I.V."/>
            <person name="Spatafora J.W."/>
            <person name="Nagy L.G."/>
            <person name="Kovacs G.M."/>
        </authorList>
    </citation>
    <scope>NUCLEOTIDE SEQUENCE [LARGE SCALE GENOMIC DNA]</scope>
    <source>
        <strain evidence="2 3">DSE2036</strain>
    </source>
</reference>
<accession>A0A2V1DGP7</accession>
<feature type="region of interest" description="Disordered" evidence="1">
    <location>
        <begin position="38"/>
        <end position="214"/>
    </location>
</feature>
<evidence type="ECO:0000313" key="2">
    <source>
        <dbReference type="EMBL" id="PVH97312.1"/>
    </source>
</evidence>
<protein>
    <submittedName>
        <fullName evidence="2">Uncharacterized protein</fullName>
    </submittedName>
</protein>
<gene>
    <name evidence="2" type="ORF">DM02DRAFT_631237</name>
</gene>
<name>A0A2V1DGP7_9PLEO</name>
<organism evidence="2 3">
    <name type="scientific">Periconia macrospinosa</name>
    <dbReference type="NCBI Taxonomy" id="97972"/>
    <lineage>
        <taxon>Eukaryota</taxon>
        <taxon>Fungi</taxon>
        <taxon>Dikarya</taxon>
        <taxon>Ascomycota</taxon>
        <taxon>Pezizomycotina</taxon>
        <taxon>Dothideomycetes</taxon>
        <taxon>Pleosporomycetidae</taxon>
        <taxon>Pleosporales</taxon>
        <taxon>Massarineae</taxon>
        <taxon>Periconiaceae</taxon>
        <taxon>Periconia</taxon>
    </lineage>
</organism>
<feature type="compositionally biased region" description="Low complexity" evidence="1">
    <location>
        <begin position="56"/>
        <end position="70"/>
    </location>
</feature>
<feature type="compositionally biased region" description="Acidic residues" evidence="1">
    <location>
        <begin position="188"/>
        <end position="202"/>
    </location>
</feature>
<evidence type="ECO:0000313" key="3">
    <source>
        <dbReference type="Proteomes" id="UP000244855"/>
    </source>
</evidence>
<sequence>MPKPQARPKPQSVDETIDLSPYRHTLWDQNFARVHKFHSRYDPKPHPNTGKPPSLISQASATSISEAISSNDQEIYSGETSTAQSLAEPRWGKKGDKGKSTNNLDEENNSSGEEFDDQDNESEEDESEEDESEEEESEEEESEDEDESEDESEDEEGEDDDDDADWTRPPDASDFAQLSDSYNFDDTPGFEDSDEEIDEELSGDNPFESSGLPDDIEETAHSLISILFMSENYQVILDQLKNYRDTNPSDLSKELRSAVAWRARNILQRRLHTLEDKVAPIRHHPFKVVGGRPMAYYSVPGWSMLNIIMTDLSSGLYSTQDLTKLVTFLDMFRQAYESLSHLLSTLRINETDEEFNEVLNSIPVRAPETILIAIELQSRYAPTEDNLEKLDYPEKALNIKLTPEIKDDGARLTKFDTQKSKEPWSGAPAMHHVTVCEKLNRWFVGSTASRVHHLEGAQELLKGNREVEIGEYTHLMALANRWAAEKDKMYTKDERRGLIKLFKETQLGKKLDMSGYLGVAIRQNLTIALNCFRCEVFFSWRQVGESSFSDAQRAENTKAHKFKVDGTGKEPHSCAEVITSLQLIEAMNRARAS</sequence>
<dbReference type="Proteomes" id="UP000244855">
    <property type="component" value="Unassembled WGS sequence"/>
</dbReference>
<evidence type="ECO:0000256" key="1">
    <source>
        <dbReference type="SAM" id="MobiDB-lite"/>
    </source>
</evidence>
<feature type="compositionally biased region" description="Polar residues" evidence="1">
    <location>
        <begin position="71"/>
        <end position="85"/>
    </location>
</feature>
<dbReference type="EMBL" id="KZ805439">
    <property type="protein sequence ID" value="PVH97312.1"/>
    <property type="molecule type" value="Genomic_DNA"/>
</dbReference>
<feature type="compositionally biased region" description="Acidic residues" evidence="1">
    <location>
        <begin position="104"/>
        <end position="164"/>
    </location>
</feature>
<dbReference type="AlphaFoldDB" id="A0A2V1DGP7"/>
<proteinExistence type="predicted"/>
<feature type="compositionally biased region" description="Basic and acidic residues" evidence="1">
    <location>
        <begin position="90"/>
        <end position="99"/>
    </location>
</feature>
<keyword evidence="3" id="KW-1185">Reference proteome</keyword>